<evidence type="ECO:0000256" key="1">
    <source>
        <dbReference type="ARBA" id="ARBA00022729"/>
    </source>
</evidence>
<feature type="signal peptide" evidence="2">
    <location>
        <begin position="1"/>
        <end position="19"/>
    </location>
</feature>
<keyword evidence="4" id="KW-1185">Reference proteome</keyword>
<dbReference type="EMBL" id="RQGT01000059">
    <property type="protein sequence ID" value="TGM17270.1"/>
    <property type="molecule type" value="Genomic_DNA"/>
</dbReference>
<evidence type="ECO:0000256" key="2">
    <source>
        <dbReference type="SAM" id="SignalP"/>
    </source>
</evidence>
<proteinExistence type="predicted"/>
<accession>A0ABY2N5L4</accession>
<gene>
    <name evidence="3" type="ORF">EHQ90_07770</name>
</gene>
<protein>
    <submittedName>
        <fullName evidence="3">Uncharacterized protein</fullName>
    </submittedName>
</protein>
<name>A0ABY2N5L4_9LEPT</name>
<dbReference type="InterPro" id="IPR037873">
    <property type="entry name" value="BamE-like"/>
</dbReference>
<keyword evidence="1 2" id="KW-0732">Signal</keyword>
<dbReference type="RefSeq" id="WP_135684583.1">
    <property type="nucleotide sequence ID" value="NZ_RQEQ01000080.1"/>
</dbReference>
<evidence type="ECO:0000313" key="4">
    <source>
        <dbReference type="Proteomes" id="UP000297422"/>
    </source>
</evidence>
<organism evidence="3 4">
    <name type="scientific">Leptospira stimsonii</name>
    <dbReference type="NCBI Taxonomy" id="2202203"/>
    <lineage>
        <taxon>Bacteria</taxon>
        <taxon>Pseudomonadati</taxon>
        <taxon>Spirochaetota</taxon>
        <taxon>Spirochaetia</taxon>
        <taxon>Leptospirales</taxon>
        <taxon>Leptospiraceae</taxon>
        <taxon>Leptospira</taxon>
    </lineage>
</organism>
<evidence type="ECO:0000313" key="3">
    <source>
        <dbReference type="EMBL" id="TGM17270.1"/>
    </source>
</evidence>
<sequence length="194" mass="22060">MRKKLLVTSLLMLALNIFSFDNDSKCTFEAIESRGNIELQVNLPKSSELDNKNLTLITEIGTFPMYRNRFKIPFAKVLEARRNNLIAEWSLQSGQNALCNIEIDLQQIRSPLLYKHVMNLGSKKINIKDYHYITTGMTIEEVTLYLGKDGEEELSSEVDGYTSIGLSWRNPDGSNLTIIFLNGKVFAKNHIGLK</sequence>
<dbReference type="Gene3D" id="3.30.1450.10">
    <property type="match status" value="1"/>
</dbReference>
<dbReference type="Proteomes" id="UP000297422">
    <property type="component" value="Unassembled WGS sequence"/>
</dbReference>
<feature type="chain" id="PRO_5047232652" evidence="2">
    <location>
        <begin position="20"/>
        <end position="194"/>
    </location>
</feature>
<reference evidence="4" key="1">
    <citation type="journal article" date="2019" name="PLoS Negl. Trop. Dis.">
        <title>Revisiting the worldwide diversity of Leptospira species in the environment.</title>
        <authorList>
            <person name="Vincent A.T."/>
            <person name="Schiettekatte O."/>
            <person name="Bourhy P."/>
            <person name="Veyrier F.J."/>
            <person name="Picardeau M."/>
        </authorList>
    </citation>
    <scope>NUCLEOTIDE SEQUENCE [LARGE SCALE GENOMIC DNA]</scope>
    <source>
        <strain evidence="4">201702407</strain>
    </source>
</reference>
<comment type="caution">
    <text evidence="3">The sequence shown here is derived from an EMBL/GenBank/DDBJ whole genome shotgun (WGS) entry which is preliminary data.</text>
</comment>